<evidence type="ECO:0000313" key="1">
    <source>
        <dbReference type="EMBL" id="RNF03961.1"/>
    </source>
</evidence>
<dbReference type="EMBL" id="MKGL01000178">
    <property type="protein sequence ID" value="RNF03961.1"/>
    <property type="molecule type" value="Genomic_DNA"/>
</dbReference>
<dbReference type="GeneID" id="40329348"/>
<evidence type="ECO:0000313" key="2">
    <source>
        <dbReference type="Proteomes" id="UP000283634"/>
    </source>
</evidence>
<reference evidence="1 2" key="1">
    <citation type="journal article" date="2018" name="BMC Genomics">
        <title>Genomic comparison of Trypanosoma conorhini and Trypanosoma rangeli to Trypanosoma cruzi strains of high and low virulence.</title>
        <authorList>
            <person name="Bradwell K.R."/>
            <person name="Koparde V.N."/>
            <person name="Matveyev A.V."/>
            <person name="Serrano M.G."/>
            <person name="Alves J.M."/>
            <person name="Parikh H."/>
            <person name="Huang B."/>
            <person name="Lee V."/>
            <person name="Espinosa-Alvarez O."/>
            <person name="Ortiz P.A."/>
            <person name="Costa-Martins A.G."/>
            <person name="Teixeira M.M."/>
            <person name="Buck G.A."/>
        </authorList>
    </citation>
    <scope>NUCLEOTIDE SEQUENCE [LARGE SCALE GENOMIC DNA]</scope>
    <source>
        <strain evidence="1 2">AM80</strain>
    </source>
</reference>
<sequence length="157" mass="17422">MRPTSAHILSHCVSVCPSVLYACTSRSVSRFHPCSTVRSFAMIHPAGFASDRVTRVGHPQHPLCSHYSKGFLVHRVNPRKYGGEGLITVHVKCQFFGELPDDTPLPACFENAAGHLHLHLHRKLQLHNVQKVAEAVPLHVTKCFVGFKRGVHANTFT</sequence>
<dbReference type="AlphaFoldDB" id="A0A422NES4"/>
<proteinExistence type="predicted"/>
<accession>A0A422NES4</accession>
<comment type="caution">
    <text evidence="1">The sequence shown here is derived from an EMBL/GenBank/DDBJ whole genome shotgun (WGS) entry which is preliminary data.</text>
</comment>
<dbReference type="RefSeq" id="XP_029237818.1">
    <property type="nucleotide sequence ID" value="XM_029382294.1"/>
</dbReference>
<name>A0A422NES4_TRYRA</name>
<protein>
    <submittedName>
        <fullName evidence="1">Uncharacterized protein</fullName>
    </submittedName>
</protein>
<dbReference type="Proteomes" id="UP000283634">
    <property type="component" value="Unassembled WGS sequence"/>
</dbReference>
<gene>
    <name evidence="1" type="ORF">TraAM80_05415</name>
</gene>
<keyword evidence="2" id="KW-1185">Reference proteome</keyword>
<organism evidence="1 2">
    <name type="scientific">Trypanosoma rangeli</name>
    <dbReference type="NCBI Taxonomy" id="5698"/>
    <lineage>
        <taxon>Eukaryota</taxon>
        <taxon>Discoba</taxon>
        <taxon>Euglenozoa</taxon>
        <taxon>Kinetoplastea</taxon>
        <taxon>Metakinetoplastina</taxon>
        <taxon>Trypanosomatida</taxon>
        <taxon>Trypanosomatidae</taxon>
        <taxon>Trypanosoma</taxon>
        <taxon>Herpetosoma</taxon>
    </lineage>
</organism>
<dbReference type="PROSITE" id="PS51257">
    <property type="entry name" value="PROKAR_LIPOPROTEIN"/>
    <property type="match status" value="1"/>
</dbReference>